<dbReference type="AlphaFoldDB" id="A0A382T7P5"/>
<name>A0A382T7P5_9ZZZZ</name>
<accession>A0A382T7P5</accession>
<feature type="non-terminal residue" evidence="1">
    <location>
        <position position="1"/>
    </location>
</feature>
<dbReference type="EMBL" id="UINC01134556">
    <property type="protein sequence ID" value="SVD18170.1"/>
    <property type="molecule type" value="Genomic_DNA"/>
</dbReference>
<reference evidence="1" key="1">
    <citation type="submission" date="2018-05" db="EMBL/GenBank/DDBJ databases">
        <authorList>
            <person name="Lanie J.A."/>
            <person name="Ng W.-L."/>
            <person name="Kazmierczak K.M."/>
            <person name="Andrzejewski T.M."/>
            <person name="Davidsen T.M."/>
            <person name="Wayne K.J."/>
            <person name="Tettelin H."/>
            <person name="Glass J.I."/>
            <person name="Rusch D."/>
            <person name="Podicherti R."/>
            <person name="Tsui H.-C.T."/>
            <person name="Winkler M.E."/>
        </authorList>
    </citation>
    <scope>NUCLEOTIDE SEQUENCE</scope>
</reference>
<gene>
    <name evidence="1" type="ORF">METZ01_LOCUS371024</name>
</gene>
<protein>
    <submittedName>
        <fullName evidence="1">Uncharacterized protein</fullName>
    </submittedName>
</protein>
<evidence type="ECO:0000313" key="1">
    <source>
        <dbReference type="EMBL" id="SVD18170.1"/>
    </source>
</evidence>
<organism evidence="1">
    <name type="scientific">marine metagenome</name>
    <dbReference type="NCBI Taxonomy" id="408172"/>
    <lineage>
        <taxon>unclassified sequences</taxon>
        <taxon>metagenomes</taxon>
        <taxon>ecological metagenomes</taxon>
    </lineage>
</organism>
<proteinExistence type="predicted"/>
<sequence length="304" mass="33700">VTAEIVEEDGSRLRIDKGPNGTRLLALKLSEPWKGRIELRDADAPRRDPVLSDEFSFLIIRDEPPVVEITEPAKDLELPADSNLLVELFAADDYGVAGAEIIVSHGGERTTANLFVDPVEKEKSLTHVLALGDMSLAVGDVVSYHVVVADNKEPEAQKTRSEIYFIEVLPPQGEPQEGGEGMEGEKKEVPVRDFINRAKQIIRATYDALAEDGKEREKRAVAITSDALSLKHDMTKVYDEFEGQFPVVQGIDTSELLNEATYFIEQTEIFAGDGELNESLEPSEETLRKLVLLYALLRKDPIKG</sequence>
<feature type="non-terminal residue" evidence="1">
    <location>
        <position position="304"/>
    </location>
</feature>